<name>A0A8J4CIV7_9CHLO</name>
<gene>
    <name evidence="1" type="ORF">Vretifemale_12625</name>
</gene>
<dbReference type="AlphaFoldDB" id="A0A8J4CIV7"/>
<organism evidence="1 2">
    <name type="scientific">Volvox reticuliferus</name>
    <dbReference type="NCBI Taxonomy" id="1737510"/>
    <lineage>
        <taxon>Eukaryota</taxon>
        <taxon>Viridiplantae</taxon>
        <taxon>Chlorophyta</taxon>
        <taxon>core chlorophytes</taxon>
        <taxon>Chlorophyceae</taxon>
        <taxon>CS clade</taxon>
        <taxon>Chlamydomonadales</taxon>
        <taxon>Volvocaceae</taxon>
        <taxon>Volvox</taxon>
    </lineage>
</organism>
<evidence type="ECO:0000313" key="2">
    <source>
        <dbReference type="Proteomes" id="UP000747110"/>
    </source>
</evidence>
<proteinExistence type="predicted"/>
<dbReference type="EMBL" id="BNCP01000028">
    <property type="protein sequence ID" value="GIL83932.1"/>
    <property type="molecule type" value="Genomic_DNA"/>
</dbReference>
<keyword evidence="2" id="KW-1185">Reference proteome</keyword>
<evidence type="ECO:0000313" key="1">
    <source>
        <dbReference type="EMBL" id="GIL83932.1"/>
    </source>
</evidence>
<dbReference type="Proteomes" id="UP000747110">
    <property type="component" value="Unassembled WGS sequence"/>
</dbReference>
<accession>A0A8J4CIV7</accession>
<comment type="caution">
    <text evidence="1">The sequence shown here is derived from an EMBL/GenBank/DDBJ whole genome shotgun (WGS) entry which is preliminary data.</text>
</comment>
<reference evidence="1" key="1">
    <citation type="journal article" date="2021" name="Proc. Natl. Acad. Sci. U.S.A.">
        <title>Three genomes in the algal genus Volvox reveal the fate of a haploid sex-determining region after a transition to homothallism.</title>
        <authorList>
            <person name="Yamamoto K."/>
            <person name="Hamaji T."/>
            <person name="Kawai-Toyooka H."/>
            <person name="Matsuzaki R."/>
            <person name="Takahashi F."/>
            <person name="Nishimura Y."/>
            <person name="Kawachi M."/>
            <person name="Noguchi H."/>
            <person name="Minakuchi Y."/>
            <person name="Umen J.G."/>
            <person name="Toyoda A."/>
            <person name="Nozaki H."/>
        </authorList>
    </citation>
    <scope>NUCLEOTIDE SEQUENCE</scope>
    <source>
        <strain evidence="1">NIES-3786</strain>
    </source>
</reference>
<sequence length="105" mass="10487">MHDIDDVRIVRGPLTSHSGDVAAEVAPVLTTPLPAAAGSPPAVAKVLLLPAAALPLATPPPPPPPPPLAMPLGVGTGATPASNWVAIGADFRCAANVRRRAEALT</sequence>
<protein>
    <submittedName>
        <fullName evidence="1">Uncharacterized protein</fullName>
    </submittedName>
</protein>